<evidence type="ECO:0000256" key="3">
    <source>
        <dbReference type="ARBA" id="ARBA00012485"/>
    </source>
</evidence>
<dbReference type="SUPFAM" id="SSF56204">
    <property type="entry name" value="Hect, E3 ligase catalytic domain"/>
    <property type="match status" value="1"/>
</dbReference>
<dbReference type="Gene3D" id="3.30.2410.10">
    <property type="entry name" value="Hect, E3 ligase catalytic domain"/>
    <property type="match status" value="1"/>
</dbReference>
<dbReference type="Pfam" id="PF00632">
    <property type="entry name" value="HECT"/>
    <property type="match status" value="1"/>
</dbReference>
<dbReference type="InterPro" id="IPR035983">
    <property type="entry name" value="Hect_E3_ubiquitin_ligase"/>
</dbReference>
<accession>A9UU88</accession>
<dbReference type="RefSeq" id="XP_001744048.1">
    <property type="nucleotide sequence ID" value="XM_001743996.1"/>
</dbReference>
<feature type="domain" description="WW" evidence="8">
    <location>
        <begin position="116"/>
        <end position="142"/>
    </location>
</feature>
<dbReference type="EMBL" id="CH991545">
    <property type="protein sequence ID" value="EDQ91626.1"/>
    <property type="molecule type" value="Genomic_DNA"/>
</dbReference>
<sequence length="519" mass="58171">MARPSNPPAPVAAAPGGCAETQRKAASNPAVEALDQILPTPPEYPGQTNDPAHCTAQSPDSVWCPPRRAAAHQPLPAGWSSVIQAGRHLFVWHADRRTTFVDPRLDDHLPPSLRRLALPTGWELEFDDDDEPYFISHTARRTERRPSWLSRPRCLNPQKGIFFFFQRRSQWALAHFPWLERTTLLQMSSLLVLQREGLMRDSWLAMTALPVHQLQRRLFVSFEGEAGRDFGGLAREWMDLMCNGMSHHLPLALVPTMTPTKEALDTIEFLGRVVGLALFHGRLINPHFSLIVYKMLLDQPCASLDDLATVDPEMHHGYVLAICSNDVCRTDLFSPRTVGSTKPVTDANKRDYVDCLLQWRLNRGVAELLEAFKIGLTSFIPLSALAGFTAPRLRLLVSGLQQIDVREWRTATAYVNGYGEDAIQVQWFWQWVDQADEAQRAKLLTFCTGSTQLPAQGFHGLSGIHGYCPFVIARVGDVDRYPAAHTCVNRLDLPAYASRDVLHARLSFAVQETEGFGLV</sequence>
<feature type="compositionally biased region" description="Polar residues" evidence="7">
    <location>
        <begin position="46"/>
        <end position="60"/>
    </location>
</feature>
<evidence type="ECO:0000259" key="9">
    <source>
        <dbReference type="PROSITE" id="PS50237"/>
    </source>
</evidence>
<evidence type="ECO:0000256" key="2">
    <source>
        <dbReference type="ARBA" id="ARBA00004906"/>
    </source>
</evidence>
<dbReference type="OMA" id="YFISHTA"/>
<evidence type="ECO:0000256" key="1">
    <source>
        <dbReference type="ARBA" id="ARBA00000885"/>
    </source>
</evidence>
<dbReference type="STRING" id="81824.A9UU88"/>
<keyword evidence="4" id="KW-0808">Transferase</keyword>
<dbReference type="PANTHER" id="PTHR11254">
    <property type="entry name" value="HECT DOMAIN UBIQUITIN-PROTEIN LIGASE"/>
    <property type="match status" value="1"/>
</dbReference>
<dbReference type="SUPFAM" id="SSF51045">
    <property type="entry name" value="WW domain"/>
    <property type="match status" value="1"/>
</dbReference>
<dbReference type="InterPro" id="IPR050409">
    <property type="entry name" value="E3_ubiq-protein_ligase"/>
</dbReference>
<comment type="catalytic activity">
    <reaction evidence="1">
        <text>S-ubiquitinyl-[E2 ubiquitin-conjugating enzyme]-L-cysteine + [acceptor protein]-L-lysine = [E2 ubiquitin-conjugating enzyme]-L-cysteine + N(6)-ubiquitinyl-[acceptor protein]-L-lysine.</text>
        <dbReference type="EC" id="2.3.2.26"/>
    </reaction>
</comment>
<dbReference type="Gene3D" id="3.30.2160.10">
    <property type="entry name" value="Hect, E3 ligase catalytic domain"/>
    <property type="match status" value="1"/>
</dbReference>
<dbReference type="SMART" id="SM00119">
    <property type="entry name" value="HECTc"/>
    <property type="match status" value="1"/>
</dbReference>
<dbReference type="EC" id="2.3.2.26" evidence="3"/>
<feature type="active site" description="Glycyl thioester intermediate" evidence="6">
    <location>
        <position position="487"/>
    </location>
</feature>
<dbReference type="Gene3D" id="2.20.70.10">
    <property type="match status" value="1"/>
</dbReference>
<protein>
    <recommendedName>
        <fullName evidence="3">HECT-type E3 ubiquitin transferase</fullName>
        <ecNumber evidence="3">2.3.2.26</ecNumber>
    </recommendedName>
</protein>
<dbReference type="GO" id="GO:0061630">
    <property type="term" value="F:ubiquitin protein ligase activity"/>
    <property type="evidence" value="ECO:0000318"/>
    <property type="project" value="GO_Central"/>
</dbReference>
<dbReference type="PROSITE" id="PS50237">
    <property type="entry name" value="HECT"/>
    <property type="match status" value="1"/>
</dbReference>
<evidence type="ECO:0000259" key="8">
    <source>
        <dbReference type="PROSITE" id="PS50020"/>
    </source>
</evidence>
<gene>
    <name evidence="10" type="ORF">MONBRDRAFT_18151</name>
</gene>
<keyword evidence="5 6" id="KW-0833">Ubl conjugation pathway</keyword>
<dbReference type="GO" id="GO:0005737">
    <property type="term" value="C:cytoplasm"/>
    <property type="evidence" value="ECO:0000318"/>
    <property type="project" value="GO_Central"/>
</dbReference>
<dbReference type="PROSITE" id="PS50020">
    <property type="entry name" value="WW_DOMAIN_2"/>
    <property type="match status" value="2"/>
</dbReference>
<comment type="pathway">
    <text evidence="2">Protein modification; protein ubiquitination.</text>
</comment>
<name>A9UU88_MONBE</name>
<proteinExistence type="predicted"/>
<dbReference type="PANTHER" id="PTHR11254:SF429">
    <property type="entry name" value="E3 UBIQUITIN-PROTEIN LIGASE SU(DX)"/>
    <property type="match status" value="1"/>
</dbReference>
<evidence type="ECO:0000256" key="6">
    <source>
        <dbReference type="PROSITE-ProRule" id="PRU00104"/>
    </source>
</evidence>
<reference evidence="10 11" key="1">
    <citation type="journal article" date="2008" name="Nature">
        <title>The genome of the choanoflagellate Monosiga brevicollis and the origin of metazoans.</title>
        <authorList>
            <consortium name="JGI Sequencing"/>
            <person name="King N."/>
            <person name="Westbrook M.J."/>
            <person name="Young S.L."/>
            <person name="Kuo A."/>
            <person name="Abedin M."/>
            <person name="Chapman J."/>
            <person name="Fairclough S."/>
            <person name="Hellsten U."/>
            <person name="Isogai Y."/>
            <person name="Letunic I."/>
            <person name="Marr M."/>
            <person name="Pincus D."/>
            <person name="Putnam N."/>
            <person name="Rokas A."/>
            <person name="Wright K.J."/>
            <person name="Zuzow R."/>
            <person name="Dirks W."/>
            <person name="Good M."/>
            <person name="Goodstein D."/>
            <person name="Lemons D."/>
            <person name="Li W."/>
            <person name="Lyons J.B."/>
            <person name="Morris A."/>
            <person name="Nichols S."/>
            <person name="Richter D.J."/>
            <person name="Salamov A."/>
            <person name="Bork P."/>
            <person name="Lim W.A."/>
            <person name="Manning G."/>
            <person name="Miller W.T."/>
            <person name="McGinnis W."/>
            <person name="Shapiro H."/>
            <person name="Tjian R."/>
            <person name="Grigoriev I.V."/>
            <person name="Rokhsar D."/>
        </authorList>
    </citation>
    <scope>NUCLEOTIDE SEQUENCE [LARGE SCALE GENOMIC DNA]</scope>
    <source>
        <strain evidence="11">MX1 / ATCC 50154</strain>
    </source>
</reference>
<dbReference type="GO" id="GO:0016567">
    <property type="term" value="P:protein ubiquitination"/>
    <property type="evidence" value="ECO:0007669"/>
    <property type="project" value="UniProtKB-UniPathway"/>
</dbReference>
<dbReference type="InterPro" id="IPR001202">
    <property type="entry name" value="WW_dom"/>
</dbReference>
<dbReference type="AlphaFoldDB" id="A9UU88"/>
<dbReference type="Gene3D" id="3.90.1750.10">
    <property type="entry name" value="Hect, E3 ligase catalytic domains"/>
    <property type="match status" value="1"/>
</dbReference>
<feature type="domain" description="WW" evidence="8">
    <location>
        <begin position="73"/>
        <end position="105"/>
    </location>
</feature>
<keyword evidence="11" id="KW-1185">Reference proteome</keyword>
<dbReference type="FunFam" id="3.30.2410.10:FF:000009">
    <property type="entry name" value="Probable E3 ubiquitin-protein ligase HECTD2"/>
    <property type="match status" value="1"/>
</dbReference>
<dbReference type="InterPro" id="IPR000569">
    <property type="entry name" value="HECT_dom"/>
</dbReference>
<dbReference type="Proteomes" id="UP000001357">
    <property type="component" value="Unassembled WGS sequence"/>
</dbReference>
<feature type="domain" description="HECT" evidence="9">
    <location>
        <begin position="214"/>
        <end position="519"/>
    </location>
</feature>
<organism evidence="10 11">
    <name type="scientific">Monosiga brevicollis</name>
    <name type="common">Choanoflagellate</name>
    <dbReference type="NCBI Taxonomy" id="81824"/>
    <lineage>
        <taxon>Eukaryota</taxon>
        <taxon>Choanoflagellata</taxon>
        <taxon>Craspedida</taxon>
        <taxon>Salpingoecidae</taxon>
        <taxon>Monosiga</taxon>
    </lineage>
</organism>
<dbReference type="KEGG" id="mbr:MONBRDRAFT_18151"/>
<feature type="region of interest" description="Disordered" evidence="7">
    <location>
        <begin position="1"/>
        <end position="60"/>
    </location>
</feature>
<dbReference type="InterPro" id="IPR036020">
    <property type="entry name" value="WW_dom_sf"/>
</dbReference>
<evidence type="ECO:0000256" key="7">
    <source>
        <dbReference type="SAM" id="MobiDB-lite"/>
    </source>
</evidence>
<evidence type="ECO:0000256" key="4">
    <source>
        <dbReference type="ARBA" id="ARBA00022679"/>
    </source>
</evidence>
<dbReference type="UniPathway" id="UPA00143"/>
<dbReference type="GeneID" id="5889037"/>
<dbReference type="InParanoid" id="A9UU88"/>
<evidence type="ECO:0000256" key="5">
    <source>
        <dbReference type="ARBA" id="ARBA00022786"/>
    </source>
</evidence>
<evidence type="ECO:0000313" key="11">
    <source>
        <dbReference type="Proteomes" id="UP000001357"/>
    </source>
</evidence>
<evidence type="ECO:0000313" key="10">
    <source>
        <dbReference type="EMBL" id="EDQ91626.1"/>
    </source>
</evidence>
<dbReference type="eggNOG" id="KOG0940">
    <property type="taxonomic scope" value="Eukaryota"/>
</dbReference>
<feature type="compositionally biased region" description="Pro residues" evidence="7">
    <location>
        <begin position="1"/>
        <end position="10"/>
    </location>
</feature>
<dbReference type="GO" id="GO:0043161">
    <property type="term" value="P:proteasome-mediated ubiquitin-dependent protein catabolic process"/>
    <property type="evidence" value="ECO:0000318"/>
    <property type="project" value="GO_Central"/>
</dbReference>